<reference evidence="2" key="1">
    <citation type="submission" date="2022-10" db="EMBL/GenBank/DDBJ databases">
        <title>Adaptive evolution leads to modifications in subtelomeric GC content in a zoonotic Cryptosporidium species.</title>
        <authorList>
            <person name="Li J."/>
            <person name="Feng Y."/>
            <person name="Xiao L."/>
        </authorList>
    </citation>
    <scope>NUCLEOTIDE SEQUENCE</scope>
    <source>
        <strain evidence="2">33844</strain>
    </source>
</reference>
<feature type="region of interest" description="Disordered" evidence="1">
    <location>
        <begin position="312"/>
        <end position="383"/>
    </location>
</feature>
<dbReference type="Proteomes" id="UP001067231">
    <property type="component" value="Unassembled WGS sequence"/>
</dbReference>
<name>A0A9D5DIZ3_9CRYT</name>
<evidence type="ECO:0000256" key="1">
    <source>
        <dbReference type="SAM" id="MobiDB-lite"/>
    </source>
</evidence>
<accession>A0A9D5DIZ3</accession>
<sequence>MKEGQKLQGIRQERSPFKTQGPLSLNDDGDGSRVPGSAGKYWRYEQDDLHEEGWDEELGVPRVIVSETENLLHAMTRHIRNASHYGQRRLASVLNRSAVIYEGEICVFREDEKQGRARGAPPGLRSGGAGSSERDLSSRSEESLCALADEDLREGSTCTAVYPSEYPGKWEVEHFRVIYFGTLRESLCNLLGRLGAAGLHASCFTDIRLAQYCPTIFWNIARIFHWEIDLGILEILPSASPTTLKRRRGSLGETPGRPASRPTPGKKAGAGPQSRGVDAASEERDVSQELSKRLVEDLQRKVPYFVRNGIDCYTGPDSQAPKRWPPVGRAGESPSGRAARPPSSRPSSTSTTESSVSPSSTTPRGSRGPSTNTASQTESAHVP</sequence>
<comment type="caution">
    <text evidence="2">The sequence shown here is derived from an EMBL/GenBank/DDBJ whole genome shotgun (WGS) entry which is preliminary data.</text>
</comment>
<feature type="compositionally biased region" description="Polar residues" evidence="1">
    <location>
        <begin position="372"/>
        <end position="383"/>
    </location>
</feature>
<feature type="region of interest" description="Disordered" evidence="1">
    <location>
        <begin position="244"/>
        <end position="285"/>
    </location>
</feature>
<dbReference type="EMBL" id="JAPCXC010000108">
    <property type="protein sequence ID" value="KAJ1605138.1"/>
    <property type="molecule type" value="Genomic_DNA"/>
</dbReference>
<feature type="compositionally biased region" description="Basic and acidic residues" evidence="1">
    <location>
        <begin position="1"/>
        <end position="16"/>
    </location>
</feature>
<organism evidence="2">
    <name type="scientific">Cryptosporidium canis</name>
    <dbReference type="NCBI Taxonomy" id="195482"/>
    <lineage>
        <taxon>Eukaryota</taxon>
        <taxon>Sar</taxon>
        <taxon>Alveolata</taxon>
        <taxon>Apicomplexa</taxon>
        <taxon>Conoidasida</taxon>
        <taxon>Coccidia</taxon>
        <taxon>Eucoccidiorida</taxon>
        <taxon>Eimeriorina</taxon>
        <taxon>Cryptosporidiidae</taxon>
        <taxon>Cryptosporidium</taxon>
    </lineage>
</organism>
<dbReference type="OrthoDB" id="339390at2759"/>
<protein>
    <submittedName>
        <fullName evidence="2">SET domain-containing protein</fullName>
    </submittedName>
</protein>
<feature type="region of interest" description="Disordered" evidence="1">
    <location>
        <begin position="1"/>
        <end position="39"/>
    </location>
</feature>
<feature type="region of interest" description="Disordered" evidence="1">
    <location>
        <begin position="115"/>
        <end position="140"/>
    </location>
</feature>
<proteinExistence type="predicted"/>
<evidence type="ECO:0000313" key="2">
    <source>
        <dbReference type="EMBL" id="KAJ1605138.1"/>
    </source>
</evidence>
<dbReference type="AlphaFoldDB" id="A0A9D5DIZ3"/>
<gene>
    <name evidence="2" type="ORF">OJ253_3313</name>
</gene>
<feature type="compositionally biased region" description="Low complexity" evidence="1">
    <location>
        <begin position="333"/>
        <end position="371"/>
    </location>
</feature>